<dbReference type="OrthoDB" id="7867639at2759"/>
<protein>
    <submittedName>
        <fullName evidence="2">Uncharacterized protein</fullName>
    </submittedName>
</protein>
<sequence length="199" mass="22843">MADVEEEEAPPETVDDPNNGNEAEEDLNGEGEDGDEEQVEEEQESEEEEKDLFELLDESAEEDEEEQAIYQEYLEVVKEIDTQNLVIQELKAKSCQLMNKKCKTYEDKQEYKRLRACQDQGDIRLRSLVNRAIQLQNFGSPRQYRDIEMELTEVEQSYFFTALQSTFSFTCPTHSDGESCQGCFFSDSSSDSDDGLCCS</sequence>
<organism evidence="2 3">
    <name type="scientific">Drosophila gunungcola</name>
    <name type="common">fruit fly</name>
    <dbReference type="NCBI Taxonomy" id="103775"/>
    <lineage>
        <taxon>Eukaryota</taxon>
        <taxon>Metazoa</taxon>
        <taxon>Ecdysozoa</taxon>
        <taxon>Arthropoda</taxon>
        <taxon>Hexapoda</taxon>
        <taxon>Insecta</taxon>
        <taxon>Pterygota</taxon>
        <taxon>Neoptera</taxon>
        <taxon>Endopterygota</taxon>
        <taxon>Diptera</taxon>
        <taxon>Brachycera</taxon>
        <taxon>Muscomorpha</taxon>
        <taxon>Ephydroidea</taxon>
        <taxon>Drosophilidae</taxon>
        <taxon>Drosophila</taxon>
        <taxon>Sophophora</taxon>
    </lineage>
</organism>
<accession>A0A9P9YLG5</accession>
<name>A0A9P9YLG5_9MUSC</name>
<dbReference type="Proteomes" id="UP001059596">
    <property type="component" value="Unassembled WGS sequence"/>
</dbReference>
<evidence type="ECO:0000256" key="1">
    <source>
        <dbReference type="SAM" id="MobiDB-lite"/>
    </source>
</evidence>
<dbReference type="EMBL" id="JAMKOV010000006">
    <property type="protein sequence ID" value="KAI8039101.1"/>
    <property type="molecule type" value="Genomic_DNA"/>
</dbReference>
<dbReference type="AlphaFoldDB" id="A0A9P9YLG5"/>
<feature type="compositionally biased region" description="Acidic residues" evidence="1">
    <location>
        <begin position="1"/>
        <end position="15"/>
    </location>
</feature>
<comment type="caution">
    <text evidence="2">The sequence shown here is derived from an EMBL/GenBank/DDBJ whole genome shotgun (WGS) entry which is preliminary data.</text>
</comment>
<feature type="region of interest" description="Disordered" evidence="1">
    <location>
        <begin position="1"/>
        <end position="64"/>
    </location>
</feature>
<proteinExistence type="predicted"/>
<gene>
    <name evidence="2" type="ORF">M5D96_007816</name>
</gene>
<feature type="compositionally biased region" description="Acidic residues" evidence="1">
    <location>
        <begin position="22"/>
        <end position="64"/>
    </location>
</feature>
<reference evidence="2" key="1">
    <citation type="journal article" date="2023" name="Genome Biol. Evol.">
        <title>Long-read-based Genome Assembly of Drosophila gunungcola Reveals Fewer Chemosensory Genes in Flower-breeding Species.</title>
        <authorList>
            <person name="Negi A."/>
            <person name="Liao B.Y."/>
            <person name="Yeh S.D."/>
        </authorList>
    </citation>
    <scope>NUCLEOTIDE SEQUENCE</scope>
    <source>
        <strain evidence="2">Sukarami</strain>
    </source>
</reference>
<keyword evidence="3" id="KW-1185">Reference proteome</keyword>
<evidence type="ECO:0000313" key="2">
    <source>
        <dbReference type="EMBL" id="KAI8039101.1"/>
    </source>
</evidence>
<evidence type="ECO:0000313" key="3">
    <source>
        <dbReference type="Proteomes" id="UP001059596"/>
    </source>
</evidence>